<gene>
    <name evidence="2" type="ORF">KDK_59180</name>
</gene>
<dbReference type="EMBL" id="BIFS01000002">
    <property type="protein sequence ID" value="GCE22118.1"/>
    <property type="molecule type" value="Genomic_DNA"/>
</dbReference>
<dbReference type="PROSITE" id="PS01125">
    <property type="entry name" value="ROK"/>
    <property type="match status" value="1"/>
</dbReference>
<comment type="caution">
    <text evidence="2">The sequence shown here is derived from an EMBL/GenBank/DDBJ whole genome shotgun (WGS) entry which is preliminary data.</text>
</comment>
<evidence type="ECO:0000256" key="1">
    <source>
        <dbReference type="ARBA" id="ARBA00006479"/>
    </source>
</evidence>
<dbReference type="PANTHER" id="PTHR18964">
    <property type="entry name" value="ROK (REPRESSOR, ORF, KINASE) FAMILY"/>
    <property type="match status" value="1"/>
</dbReference>
<dbReference type="Pfam" id="PF00480">
    <property type="entry name" value="ROK"/>
    <property type="match status" value="1"/>
</dbReference>
<dbReference type="SUPFAM" id="SSF53067">
    <property type="entry name" value="Actin-like ATPase domain"/>
    <property type="match status" value="1"/>
</dbReference>
<proteinExistence type="inferred from homology"/>
<protein>
    <submittedName>
        <fullName evidence="2">Xylose repressor protein</fullName>
    </submittedName>
</protein>
<name>A0A402ASM2_9CHLR</name>
<dbReference type="Gene3D" id="3.30.420.40">
    <property type="match status" value="2"/>
</dbReference>
<comment type="similarity">
    <text evidence="1">Belongs to the ROK (NagC/XylR) family.</text>
</comment>
<dbReference type="SUPFAM" id="SSF46785">
    <property type="entry name" value="Winged helix' DNA-binding domain"/>
    <property type="match status" value="1"/>
</dbReference>
<sequence length="405" mass="43431">MKEINLSIVLNLIRSHGPLSRTDIVQRSGLSQGAVSILTGELLASGFIREIGEGQSKGGRSPVLLVLNPHAGFVIGIKLTERAIVAAITDLEAAVVYSKLYPVDCLQDPQVAIEAIIQVVEKTLADSAIPRSDVIGIGIGLAGIIDSQEAICCYSPILGWRQVPLAQPIEQRLHLPVYIENDVNTLTIAEHWFGTGRGVSHFLVVTIGRGIGMGIIVNGQLDRGIIGGAGEFGHIVLQPGKPQCSCGKAGCLEALAADPAVVRMAREAIEEGRQTTMLQGVHDISQLTFDHVAQAANQGGEVALEILTEAGCWLGRGLSYLVNLFNPKLIILSGEGTKTGDARIEAARQVMMQYIFDRLDKDLDLIVKPMEEEAWARGAACVVLGELFKHPINRDNRIGLLRGVV</sequence>
<accession>A0A402ASM2</accession>
<reference evidence="3" key="1">
    <citation type="submission" date="2018-12" db="EMBL/GenBank/DDBJ databases">
        <title>Tengunoibacter tsumagoiensis gen. nov., sp. nov., Dictyobacter kobayashii sp. nov., D. alpinus sp. nov., and D. joshuensis sp. nov. and description of Dictyobacteraceae fam. nov. within the order Ktedonobacterales isolated from Tengu-no-mugimeshi.</title>
        <authorList>
            <person name="Wang C.M."/>
            <person name="Zheng Y."/>
            <person name="Sakai Y."/>
            <person name="Toyoda A."/>
            <person name="Minakuchi Y."/>
            <person name="Abe K."/>
            <person name="Yokota A."/>
            <person name="Yabe S."/>
        </authorList>
    </citation>
    <scope>NUCLEOTIDE SEQUENCE [LARGE SCALE GENOMIC DNA]</scope>
    <source>
        <strain evidence="3">Uno11</strain>
    </source>
</reference>
<dbReference type="InterPro" id="IPR049874">
    <property type="entry name" value="ROK_cs"/>
</dbReference>
<dbReference type="Gene3D" id="1.10.10.10">
    <property type="entry name" value="Winged helix-like DNA-binding domain superfamily/Winged helix DNA-binding domain"/>
    <property type="match status" value="1"/>
</dbReference>
<dbReference type="Proteomes" id="UP000287188">
    <property type="component" value="Unassembled WGS sequence"/>
</dbReference>
<organism evidence="2 3">
    <name type="scientific">Dictyobacter kobayashii</name>
    <dbReference type="NCBI Taxonomy" id="2014872"/>
    <lineage>
        <taxon>Bacteria</taxon>
        <taxon>Bacillati</taxon>
        <taxon>Chloroflexota</taxon>
        <taxon>Ktedonobacteria</taxon>
        <taxon>Ktedonobacterales</taxon>
        <taxon>Dictyobacteraceae</taxon>
        <taxon>Dictyobacter</taxon>
    </lineage>
</organism>
<dbReference type="AlphaFoldDB" id="A0A402ASM2"/>
<evidence type="ECO:0000313" key="2">
    <source>
        <dbReference type="EMBL" id="GCE22118.1"/>
    </source>
</evidence>
<evidence type="ECO:0000313" key="3">
    <source>
        <dbReference type="Proteomes" id="UP000287188"/>
    </source>
</evidence>
<dbReference type="InterPro" id="IPR043129">
    <property type="entry name" value="ATPase_NBD"/>
</dbReference>
<dbReference type="PANTHER" id="PTHR18964:SF149">
    <property type="entry name" value="BIFUNCTIONAL UDP-N-ACETYLGLUCOSAMINE 2-EPIMERASE_N-ACETYLMANNOSAMINE KINASE"/>
    <property type="match status" value="1"/>
</dbReference>
<dbReference type="InterPro" id="IPR036388">
    <property type="entry name" value="WH-like_DNA-bd_sf"/>
</dbReference>
<dbReference type="InterPro" id="IPR000600">
    <property type="entry name" value="ROK"/>
</dbReference>
<keyword evidence="3" id="KW-1185">Reference proteome</keyword>
<dbReference type="CDD" id="cd24073">
    <property type="entry name" value="ASKHA_ATPase_ROK_CYANR"/>
    <property type="match status" value="1"/>
</dbReference>
<dbReference type="InterPro" id="IPR036390">
    <property type="entry name" value="WH_DNA-bd_sf"/>
</dbReference>